<feature type="compositionally biased region" description="Basic and acidic residues" evidence="1">
    <location>
        <begin position="128"/>
        <end position="137"/>
    </location>
</feature>
<feature type="domain" description="Bacteriophage lambda Replication protein O N-terminal" evidence="2">
    <location>
        <begin position="19"/>
        <end position="113"/>
    </location>
</feature>
<dbReference type="EMBL" id="LR134492">
    <property type="protein sequence ID" value="VEI69436.1"/>
    <property type="molecule type" value="Genomic_DNA"/>
</dbReference>
<dbReference type="NCBIfam" id="TIGR01610">
    <property type="entry name" value="phage_O_Nterm"/>
    <property type="match status" value="1"/>
</dbReference>
<name>A0A448SNX3_SERFO</name>
<feature type="region of interest" description="Disordered" evidence="1">
    <location>
        <begin position="114"/>
        <end position="138"/>
    </location>
</feature>
<dbReference type="GO" id="GO:0006260">
    <property type="term" value="P:DNA replication"/>
    <property type="evidence" value="ECO:0007669"/>
    <property type="project" value="InterPro"/>
</dbReference>
<evidence type="ECO:0000313" key="3">
    <source>
        <dbReference type="EMBL" id="VEI69436.1"/>
    </source>
</evidence>
<dbReference type="RefSeq" id="WP_141132077.1">
    <property type="nucleotide sequence ID" value="NZ_CAMKUD010000009.1"/>
</dbReference>
<feature type="region of interest" description="Disordered" evidence="1">
    <location>
        <begin position="1"/>
        <end position="20"/>
    </location>
</feature>
<evidence type="ECO:0000313" key="4">
    <source>
        <dbReference type="Proteomes" id="UP000270487"/>
    </source>
</evidence>
<protein>
    <submittedName>
        <fullName evidence="3">Phage replication protein O, N-terminal domain</fullName>
    </submittedName>
</protein>
<organism evidence="3 4">
    <name type="scientific">Serratia fonticola</name>
    <dbReference type="NCBI Taxonomy" id="47917"/>
    <lineage>
        <taxon>Bacteria</taxon>
        <taxon>Pseudomonadati</taxon>
        <taxon>Pseudomonadota</taxon>
        <taxon>Gammaproteobacteria</taxon>
        <taxon>Enterobacterales</taxon>
        <taxon>Yersiniaceae</taxon>
        <taxon>Serratia</taxon>
    </lineage>
</organism>
<dbReference type="InterPro" id="IPR006497">
    <property type="entry name" value="Phage_lambda_VrpO_N"/>
</dbReference>
<evidence type="ECO:0000256" key="1">
    <source>
        <dbReference type="SAM" id="MobiDB-lite"/>
    </source>
</evidence>
<dbReference type="Pfam" id="PF04492">
    <property type="entry name" value="Phage_rep_O"/>
    <property type="match status" value="1"/>
</dbReference>
<proteinExistence type="predicted"/>
<dbReference type="AlphaFoldDB" id="A0A448SNX3"/>
<accession>A0A448SNX3</accession>
<dbReference type="Proteomes" id="UP000270487">
    <property type="component" value="Chromosome"/>
</dbReference>
<feature type="compositionally biased region" description="Basic and acidic residues" evidence="1">
    <location>
        <begin position="157"/>
        <end position="180"/>
    </location>
</feature>
<feature type="region of interest" description="Disordered" evidence="1">
    <location>
        <begin position="154"/>
        <end position="180"/>
    </location>
</feature>
<dbReference type="Gene3D" id="1.10.10.10">
    <property type="entry name" value="Winged helix-like DNA-binding domain superfamily/Winged helix DNA-binding domain"/>
    <property type="match status" value="1"/>
</dbReference>
<dbReference type="InterPro" id="IPR036388">
    <property type="entry name" value="WH-like_DNA-bd_sf"/>
</dbReference>
<gene>
    <name evidence="3" type="ORF">NCTC13193_02661</name>
</gene>
<evidence type="ECO:0000259" key="2">
    <source>
        <dbReference type="Pfam" id="PF04492"/>
    </source>
</evidence>
<sequence>MNTAEVIKFPGPEPGQEKRVADTDDGYTRLANELLEELIGANLTRNQAKVAFAVCRKTYGFNKKMDRIADSQIAALTKLPRQKVNKAKKELLTMGVLVSDGYMIGPNKNLEQWSLPPSKEAPNCHQNSDSHQDDDTVTKTVTKSVTKIVTGVSPEQGHTKDTITKEKKESIKSPKSPRGDERVNTVFEFWKATHNHPTSKLDDKRRKRITARLSEGYPVDDLLAAISGALYDPWLMGKNPGNKRYDGIETLLRDAAQVERLRDLSDNDHAKAIAEGKYSAVTARNIQNLQSWMGSSEDTGAPF</sequence>
<reference evidence="3 4" key="1">
    <citation type="submission" date="2018-12" db="EMBL/GenBank/DDBJ databases">
        <authorList>
            <consortium name="Pathogen Informatics"/>
        </authorList>
    </citation>
    <scope>NUCLEOTIDE SEQUENCE [LARGE SCALE GENOMIC DNA]</scope>
    <source>
        <strain evidence="3 4">NCTC13193</strain>
    </source>
</reference>